<dbReference type="Gene3D" id="3.40.50.300">
    <property type="entry name" value="P-loop containing nucleotide triphosphate hydrolases"/>
    <property type="match status" value="1"/>
</dbReference>
<sequence length="242" mass="26548">MPVVVIANPKGGVGKTTLATNLAGYFASQGHAVMLGDTDRQQSSRAWLGLRPPSAPPIRSWDIDGDHIARPPKGTTHVVLDTPAGLHGWRFQDIMKLAHRIVVPLQPSMFDILATQDFLARLADERRVRHGEVAVGVIGMRVDSRTRAAEQLQRFVEGVGLPVPGYLRDTQNYVQLAAHGLTLWDVAPSRVARDREQWQPVVRWVETGRVETGTEDASPVRAAAAHRPPPQPPSHPTRATPH</sequence>
<dbReference type="EMBL" id="QGGT01000001">
    <property type="protein sequence ID" value="PWK36469.1"/>
    <property type="molecule type" value="Genomic_DNA"/>
</dbReference>
<dbReference type="GeneID" id="98341942"/>
<dbReference type="PANTHER" id="PTHR13696:SF96">
    <property type="entry name" value="COBQ_COBB_MIND_PARA NUCLEOTIDE BINDING DOMAIN-CONTAINING PROTEIN"/>
    <property type="match status" value="1"/>
</dbReference>
<evidence type="ECO:0000256" key="1">
    <source>
        <dbReference type="SAM" id="MobiDB-lite"/>
    </source>
</evidence>
<dbReference type="InterPro" id="IPR050678">
    <property type="entry name" value="DNA_Partitioning_ATPase"/>
</dbReference>
<gene>
    <name evidence="3" type="ORF">C7419_101325</name>
</gene>
<feature type="compositionally biased region" description="Low complexity" evidence="1">
    <location>
        <begin position="217"/>
        <end position="226"/>
    </location>
</feature>
<comment type="caution">
    <text evidence="3">The sequence shown here is derived from an EMBL/GenBank/DDBJ whole genome shotgun (WGS) entry which is preliminary data.</text>
</comment>
<evidence type="ECO:0000259" key="2">
    <source>
        <dbReference type="Pfam" id="PF01656"/>
    </source>
</evidence>
<evidence type="ECO:0000313" key="3">
    <source>
        <dbReference type="EMBL" id="PWK36469.1"/>
    </source>
</evidence>
<dbReference type="InterPro" id="IPR002586">
    <property type="entry name" value="CobQ/CobB/MinD/ParA_Nub-bd_dom"/>
</dbReference>
<proteinExistence type="predicted"/>
<protein>
    <submittedName>
        <fullName evidence="3">Chromosome partitioning protein</fullName>
    </submittedName>
</protein>
<dbReference type="InterPro" id="IPR027417">
    <property type="entry name" value="P-loop_NTPase"/>
</dbReference>
<reference evidence="3 4" key="1">
    <citation type="submission" date="2018-05" db="EMBL/GenBank/DDBJ databases">
        <title>Genomic Encyclopedia of Type Strains, Phase IV (KMG-V): Genome sequencing to study the core and pangenomes of soil and plant-associated prokaryotes.</title>
        <authorList>
            <person name="Whitman W."/>
        </authorList>
    </citation>
    <scope>NUCLEOTIDE SEQUENCE [LARGE SCALE GENOMIC DNA]</scope>
    <source>
        <strain evidence="3 4">SLV-132</strain>
    </source>
</reference>
<evidence type="ECO:0000313" key="4">
    <source>
        <dbReference type="Proteomes" id="UP000245754"/>
    </source>
</evidence>
<dbReference type="Pfam" id="PF01656">
    <property type="entry name" value="CbiA"/>
    <property type="match status" value="1"/>
</dbReference>
<dbReference type="AlphaFoldDB" id="A0A316EYP3"/>
<accession>A0A316EYP3</accession>
<feature type="region of interest" description="Disordered" evidence="1">
    <location>
        <begin position="209"/>
        <end position="242"/>
    </location>
</feature>
<dbReference type="RefSeq" id="WP_109580296.1">
    <property type="nucleotide sequence ID" value="NZ_CAJPUX010000003.1"/>
</dbReference>
<dbReference type="Proteomes" id="UP000245754">
    <property type="component" value="Unassembled WGS sequence"/>
</dbReference>
<dbReference type="PANTHER" id="PTHR13696">
    <property type="entry name" value="P-LOOP CONTAINING NUCLEOSIDE TRIPHOSPHATE HYDROLASE"/>
    <property type="match status" value="1"/>
</dbReference>
<name>A0A316EYP3_9BURK</name>
<feature type="domain" description="CobQ/CobB/MinD/ParA nucleotide binding" evidence="2">
    <location>
        <begin position="4"/>
        <end position="182"/>
    </location>
</feature>
<keyword evidence="4" id="KW-1185">Reference proteome</keyword>
<dbReference type="CDD" id="cd02042">
    <property type="entry name" value="ParAB_family"/>
    <property type="match status" value="1"/>
</dbReference>
<dbReference type="SUPFAM" id="SSF52540">
    <property type="entry name" value="P-loop containing nucleoside triphosphate hydrolases"/>
    <property type="match status" value="1"/>
</dbReference>
<organism evidence="3 4">
    <name type="scientific">Cupriavidus plantarum</name>
    <dbReference type="NCBI Taxonomy" id="942865"/>
    <lineage>
        <taxon>Bacteria</taxon>
        <taxon>Pseudomonadati</taxon>
        <taxon>Pseudomonadota</taxon>
        <taxon>Betaproteobacteria</taxon>
        <taxon>Burkholderiales</taxon>
        <taxon>Burkholderiaceae</taxon>
        <taxon>Cupriavidus</taxon>
    </lineage>
</organism>